<dbReference type="PROSITE" id="PS00463">
    <property type="entry name" value="ZN2_CY6_FUNGAL_1"/>
    <property type="match status" value="1"/>
</dbReference>
<sequence>MTIYGYGVNSIEQFDSTADALQRHTSGYLPTKIFKAQSSISCGIATENNTTTPCNSISSLPHPSVFEQRLKEIQGATPYRSQCDRPGVVSWKGSLSDGVRSTDVNGFWPAHKPIPPEMHSRYSELMPNVLFLQKLEEEEESYFEPTLHFNAPLPPPPPPPIGSSVMESPSTFSDTTSPPPDSPPLADGSLSPTLTAVKFMPTLISVPPAEQSASPPDTTGVPPVTGPIRNVKEPRRPSLACTFCRERKIACGRPPPDAADQTCDQCARRSFHCIYVKDRNRGRSSKQRR</sequence>
<dbReference type="Pfam" id="PF00172">
    <property type="entry name" value="Zn_clus"/>
    <property type="match status" value="1"/>
</dbReference>
<gene>
    <name evidence="3" type="ORF">CPB83DRAFT_892094</name>
</gene>
<evidence type="ECO:0000313" key="3">
    <source>
        <dbReference type="EMBL" id="KAF9531256.1"/>
    </source>
</evidence>
<accession>A0A9P6JSE7</accession>
<dbReference type="GO" id="GO:0000981">
    <property type="term" value="F:DNA-binding transcription factor activity, RNA polymerase II-specific"/>
    <property type="evidence" value="ECO:0007669"/>
    <property type="project" value="InterPro"/>
</dbReference>
<dbReference type="SMART" id="SM00066">
    <property type="entry name" value="GAL4"/>
    <property type="match status" value="1"/>
</dbReference>
<keyword evidence="4" id="KW-1185">Reference proteome</keyword>
<reference evidence="3" key="1">
    <citation type="submission" date="2020-11" db="EMBL/GenBank/DDBJ databases">
        <authorList>
            <consortium name="DOE Joint Genome Institute"/>
            <person name="Ahrendt S."/>
            <person name="Riley R."/>
            <person name="Andreopoulos W."/>
            <person name="Labutti K."/>
            <person name="Pangilinan J."/>
            <person name="Ruiz-Duenas F.J."/>
            <person name="Barrasa J.M."/>
            <person name="Sanchez-Garcia M."/>
            <person name="Camarero S."/>
            <person name="Miyauchi S."/>
            <person name="Serrano A."/>
            <person name="Linde D."/>
            <person name="Babiker R."/>
            <person name="Drula E."/>
            <person name="Ayuso-Fernandez I."/>
            <person name="Pacheco R."/>
            <person name="Padilla G."/>
            <person name="Ferreira P."/>
            <person name="Barriuso J."/>
            <person name="Kellner H."/>
            <person name="Castanera R."/>
            <person name="Alfaro M."/>
            <person name="Ramirez L."/>
            <person name="Pisabarro A.G."/>
            <person name="Kuo A."/>
            <person name="Tritt A."/>
            <person name="Lipzen A."/>
            <person name="He G."/>
            <person name="Yan M."/>
            <person name="Ng V."/>
            <person name="Cullen D."/>
            <person name="Martin F."/>
            <person name="Rosso M.-N."/>
            <person name="Henrissat B."/>
            <person name="Hibbett D."/>
            <person name="Martinez A.T."/>
            <person name="Grigoriev I.V."/>
        </authorList>
    </citation>
    <scope>NUCLEOTIDE SEQUENCE</scope>
    <source>
        <strain evidence="3">CBS 506.95</strain>
    </source>
</reference>
<dbReference type="EMBL" id="MU157836">
    <property type="protein sequence ID" value="KAF9531256.1"/>
    <property type="molecule type" value="Genomic_DNA"/>
</dbReference>
<feature type="compositionally biased region" description="Pro residues" evidence="1">
    <location>
        <begin position="152"/>
        <end position="161"/>
    </location>
</feature>
<evidence type="ECO:0000256" key="1">
    <source>
        <dbReference type="SAM" id="MobiDB-lite"/>
    </source>
</evidence>
<dbReference type="Gene3D" id="4.10.240.10">
    <property type="entry name" value="Zn(2)-C6 fungal-type DNA-binding domain"/>
    <property type="match status" value="1"/>
</dbReference>
<dbReference type="AlphaFoldDB" id="A0A9P6JSE7"/>
<dbReference type="InterPro" id="IPR001138">
    <property type="entry name" value="Zn2Cys6_DnaBD"/>
</dbReference>
<dbReference type="SUPFAM" id="SSF57701">
    <property type="entry name" value="Zn2/Cys6 DNA-binding domain"/>
    <property type="match status" value="1"/>
</dbReference>
<dbReference type="Proteomes" id="UP000807306">
    <property type="component" value="Unassembled WGS sequence"/>
</dbReference>
<feature type="domain" description="Zn(2)-C6 fungal-type" evidence="2">
    <location>
        <begin position="240"/>
        <end position="275"/>
    </location>
</feature>
<evidence type="ECO:0000313" key="4">
    <source>
        <dbReference type="Proteomes" id="UP000807306"/>
    </source>
</evidence>
<feature type="region of interest" description="Disordered" evidence="1">
    <location>
        <begin position="148"/>
        <end position="191"/>
    </location>
</feature>
<dbReference type="GO" id="GO:0008270">
    <property type="term" value="F:zinc ion binding"/>
    <property type="evidence" value="ECO:0007669"/>
    <property type="project" value="InterPro"/>
</dbReference>
<dbReference type="PROSITE" id="PS50048">
    <property type="entry name" value="ZN2_CY6_FUNGAL_2"/>
    <property type="match status" value="1"/>
</dbReference>
<feature type="region of interest" description="Disordered" evidence="1">
    <location>
        <begin position="207"/>
        <end position="232"/>
    </location>
</feature>
<dbReference type="OrthoDB" id="39175at2759"/>
<protein>
    <recommendedName>
        <fullName evidence="2">Zn(2)-C6 fungal-type domain-containing protein</fullName>
    </recommendedName>
</protein>
<dbReference type="CDD" id="cd00067">
    <property type="entry name" value="GAL4"/>
    <property type="match status" value="1"/>
</dbReference>
<comment type="caution">
    <text evidence="3">The sequence shown here is derived from an EMBL/GenBank/DDBJ whole genome shotgun (WGS) entry which is preliminary data.</text>
</comment>
<feature type="compositionally biased region" description="Low complexity" evidence="1">
    <location>
        <begin position="215"/>
        <end position="227"/>
    </location>
</feature>
<proteinExistence type="predicted"/>
<evidence type="ECO:0000259" key="2">
    <source>
        <dbReference type="PROSITE" id="PS50048"/>
    </source>
</evidence>
<organism evidence="3 4">
    <name type="scientific">Crepidotus variabilis</name>
    <dbReference type="NCBI Taxonomy" id="179855"/>
    <lineage>
        <taxon>Eukaryota</taxon>
        <taxon>Fungi</taxon>
        <taxon>Dikarya</taxon>
        <taxon>Basidiomycota</taxon>
        <taxon>Agaricomycotina</taxon>
        <taxon>Agaricomycetes</taxon>
        <taxon>Agaricomycetidae</taxon>
        <taxon>Agaricales</taxon>
        <taxon>Agaricineae</taxon>
        <taxon>Crepidotaceae</taxon>
        <taxon>Crepidotus</taxon>
    </lineage>
</organism>
<dbReference type="InterPro" id="IPR036864">
    <property type="entry name" value="Zn2-C6_fun-type_DNA-bd_sf"/>
</dbReference>
<name>A0A9P6JSE7_9AGAR</name>